<evidence type="ECO:0000256" key="1">
    <source>
        <dbReference type="ARBA" id="ARBA00005254"/>
    </source>
</evidence>
<name>A0A512SXU9_9MICO</name>
<evidence type="ECO:0000256" key="2">
    <source>
        <dbReference type="RuleBase" id="RU003707"/>
    </source>
</evidence>
<dbReference type="PANTHER" id="PTHR11941:SF54">
    <property type="entry name" value="ENOYL-COA HYDRATASE, MITOCHONDRIAL"/>
    <property type="match status" value="1"/>
</dbReference>
<dbReference type="OrthoDB" id="8452484at2"/>
<dbReference type="CDD" id="cd06558">
    <property type="entry name" value="crotonase-like"/>
    <property type="match status" value="1"/>
</dbReference>
<reference evidence="3 4" key="1">
    <citation type="submission" date="2019-07" db="EMBL/GenBank/DDBJ databases">
        <title>Whole genome shotgun sequence of Knoellia locipacati NBRC 109775.</title>
        <authorList>
            <person name="Hosoyama A."/>
            <person name="Uohara A."/>
            <person name="Ohji S."/>
            <person name="Ichikawa N."/>
        </authorList>
    </citation>
    <scope>NUCLEOTIDE SEQUENCE [LARGE SCALE GENOMIC DNA]</scope>
    <source>
        <strain evidence="3 4">NBRC 109775</strain>
    </source>
</reference>
<dbReference type="PROSITE" id="PS00166">
    <property type="entry name" value="ENOYL_COA_HYDRATASE"/>
    <property type="match status" value="1"/>
</dbReference>
<dbReference type="PANTHER" id="PTHR11941">
    <property type="entry name" value="ENOYL-COA HYDRATASE-RELATED"/>
    <property type="match status" value="1"/>
</dbReference>
<dbReference type="InterPro" id="IPR001753">
    <property type="entry name" value="Enoyl-CoA_hydra/iso"/>
</dbReference>
<keyword evidence="4" id="KW-1185">Reference proteome</keyword>
<dbReference type="InterPro" id="IPR018376">
    <property type="entry name" value="Enoyl-CoA_hyd/isom_CS"/>
</dbReference>
<protein>
    <submittedName>
        <fullName evidence="3">Crotonase</fullName>
    </submittedName>
</protein>
<dbReference type="AlphaFoldDB" id="A0A512SXU9"/>
<comment type="caution">
    <text evidence="3">The sequence shown here is derived from an EMBL/GenBank/DDBJ whole genome shotgun (WGS) entry which is preliminary data.</text>
</comment>
<dbReference type="SUPFAM" id="SSF52096">
    <property type="entry name" value="ClpP/crotonase"/>
    <property type="match status" value="1"/>
</dbReference>
<comment type="similarity">
    <text evidence="1 2">Belongs to the enoyl-CoA hydratase/isomerase family.</text>
</comment>
<dbReference type="Gene3D" id="3.90.226.10">
    <property type="entry name" value="2-enoyl-CoA Hydratase, Chain A, domain 1"/>
    <property type="match status" value="1"/>
</dbReference>
<proteinExistence type="inferred from homology"/>
<evidence type="ECO:0000313" key="4">
    <source>
        <dbReference type="Proteomes" id="UP000321793"/>
    </source>
</evidence>
<dbReference type="EMBL" id="BKBA01000003">
    <property type="protein sequence ID" value="GEQ12756.1"/>
    <property type="molecule type" value="Genomic_DNA"/>
</dbReference>
<gene>
    <name evidence="3" type="ORF">KLO01_08030</name>
</gene>
<evidence type="ECO:0000313" key="3">
    <source>
        <dbReference type="EMBL" id="GEQ12756.1"/>
    </source>
</evidence>
<organism evidence="3 4">
    <name type="scientific">Knoellia locipacati</name>
    <dbReference type="NCBI Taxonomy" id="882824"/>
    <lineage>
        <taxon>Bacteria</taxon>
        <taxon>Bacillati</taxon>
        <taxon>Actinomycetota</taxon>
        <taxon>Actinomycetes</taxon>
        <taxon>Micrococcales</taxon>
        <taxon>Intrasporangiaceae</taxon>
        <taxon>Knoellia</taxon>
    </lineage>
</organism>
<dbReference type="InterPro" id="IPR029045">
    <property type="entry name" value="ClpP/crotonase-like_dom_sf"/>
</dbReference>
<dbReference type="RefSeq" id="WP_147062311.1">
    <property type="nucleotide sequence ID" value="NZ_BAABDN010000001.1"/>
</dbReference>
<accession>A0A512SXU9</accession>
<dbReference type="GO" id="GO:0006635">
    <property type="term" value="P:fatty acid beta-oxidation"/>
    <property type="evidence" value="ECO:0007669"/>
    <property type="project" value="TreeGrafter"/>
</dbReference>
<dbReference type="Proteomes" id="UP000321793">
    <property type="component" value="Unassembled WGS sequence"/>
</dbReference>
<dbReference type="Pfam" id="PF00378">
    <property type="entry name" value="ECH_1"/>
    <property type="match status" value="1"/>
</dbReference>
<dbReference type="GO" id="GO:0003824">
    <property type="term" value="F:catalytic activity"/>
    <property type="evidence" value="ECO:0007669"/>
    <property type="project" value="InterPro"/>
</dbReference>
<sequence length="247" mass="26643">MTVSLVRTAGVARLVLDRPDKGNALNVEMSRDIRHALDEASLEPGVLVVESSTPGMFVSGADIADLRQRTRVEALARLNHNLFLALEEYPWPTVAVVDGPALGGGCELALACDMRVTTSRSTWGLPEVTLGIIPSAGGMHRLPRIVGWGIASELILSGRRIDGTEAHRIGLANRVCEPDDLDDVVAGLLRDLGRASPTATQYAKEAMRAPADRSRVADAALQALCFESDDARQRLDAFLERRARSRA</sequence>